<evidence type="ECO:0000256" key="1">
    <source>
        <dbReference type="ARBA" id="ARBA00004245"/>
    </source>
</evidence>
<dbReference type="InterPro" id="IPR036961">
    <property type="entry name" value="Kinesin_motor_dom_sf"/>
</dbReference>
<evidence type="ECO:0000256" key="6">
    <source>
        <dbReference type="PROSITE-ProRule" id="PRU00283"/>
    </source>
</evidence>
<dbReference type="GO" id="GO:0005874">
    <property type="term" value="C:microtubule"/>
    <property type="evidence" value="ECO:0007669"/>
    <property type="project" value="UniProtKB-KW"/>
</dbReference>
<comment type="caution">
    <text evidence="9">The sequence shown here is derived from an EMBL/GenBank/DDBJ whole genome shotgun (WGS) entry which is preliminary data.</text>
</comment>
<dbReference type="Pfam" id="PF00225">
    <property type="entry name" value="Kinesin"/>
    <property type="match status" value="1"/>
</dbReference>
<comment type="subcellular location">
    <subcellularLocation>
        <location evidence="1">Cytoplasm</location>
        <location evidence="1">Cytoskeleton</location>
    </subcellularLocation>
</comment>
<keyword evidence="2" id="KW-0963">Cytoplasm</keyword>
<dbReference type="InterPro" id="IPR001752">
    <property type="entry name" value="Kinesin_motor_dom"/>
</dbReference>
<keyword evidence="10" id="KW-1185">Reference proteome</keyword>
<feature type="region of interest" description="Disordered" evidence="7">
    <location>
        <begin position="1"/>
        <end position="30"/>
    </location>
</feature>
<name>A0AAN7UAE7_9PEZI</name>
<dbReference type="SUPFAM" id="SSF52540">
    <property type="entry name" value="P-loop containing nucleoside triphosphate hydrolases"/>
    <property type="match status" value="1"/>
</dbReference>
<dbReference type="Proteomes" id="UP001305414">
    <property type="component" value="Unassembled WGS sequence"/>
</dbReference>
<dbReference type="InterPro" id="IPR027640">
    <property type="entry name" value="Kinesin-like_fam"/>
</dbReference>
<comment type="similarity">
    <text evidence="6">Belongs to the TRAFAC class myosin-kinesin ATPase superfamily. Kinesin family.</text>
</comment>
<dbReference type="GO" id="GO:0008017">
    <property type="term" value="F:microtubule binding"/>
    <property type="evidence" value="ECO:0007669"/>
    <property type="project" value="InterPro"/>
</dbReference>
<dbReference type="Gene3D" id="3.40.850.10">
    <property type="entry name" value="Kinesin motor domain"/>
    <property type="match status" value="1"/>
</dbReference>
<evidence type="ECO:0000313" key="10">
    <source>
        <dbReference type="Proteomes" id="UP001305414"/>
    </source>
</evidence>
<dbReference type="GO" id="GO:0007018">
    <property type="term" value="P:microtubule-based movement"/>
    <property type="evidence" value="ECO:0007669"/>
    <property type="project" value="InterPro"/>
</dbReference>
<evidence type="ECO:0000256" key="3">
    <source>
        <dbReference type="ARBA" id="ARBA00022701"/>
    </source>
</evidence>
<comment type="caution">
    <text evidence="6">Lacks conserved residue(s) required for the propagation of feature annotation.</text>
</comment>
<keyword evidence="4" id="KW-0505">Motor protein</keyword>
<evidence type="ECO:0000313" key="9">
    <source>
        <dbReference type="EMBL" id="KAK5625059.1"/>
    </source>
</evidence>
<evidence type="ECO:0000256" key="2">
    <source>
        <dbReference type="ARBA" id="ARBA00022490"/>
    </source>
</evidence>
<organism evidence="9 10">
    <name type="scientific">Xylaria bambusicola</name>
    <dbReference type="NCBI Taxonomy" id="326684"/>
    <lineage>
        <taxon>Eukaryota</taxon>
        <taxon>Fungi</taxon>
        <taxon>Dikarya</taxon>
        <taxon>Ascomycota</taxon>
        <taxon>Pezizomycotina</taxon>
        <taxon>Sordariomycetes</taxon>
        <taxon>Xylariomycetidae</taxon>
        <taxon>Xylariales</taxon>
        <taxon>Xylariaceae</taxon>
        <taxon>Xylaria</taxon>
    </lineage>
</organism>
<keyword evidence="3" id="KW-0493">Microtubule</keyword>
<evidence type="ECO:0000256" key="4">
    <source>
        <dbReference type="ARBA" id="ARBA00023175"/>
    </source>
</evidence>
<dbReference type="GO" id="GO:0005524">
    <property type="term" value="F:ATP binding"/>
    <property type="evidence" value="ECO:0007669"/>
    <property type="project" value="InterPro"/>
</dbReference>
<accession>A0AAN7UAE7</accession>
<dbReference type="PROSITE" id="PS50067">
    <property type="entry name" value="KINESIN_MOTOR_2"/>
    <property type="match status" value="1"/>
</dbReference>
<dbReference type="PANTHER" id="PTHR47971">
    <property type="entry name" value="KINESIN-RELATED PROTEIN 6"/>
    <property type="match status" value="1"/>
</dbReference>
<evidence type="ECO:0000256" key="5">
    <source>
        <dbReference type="ARBA" id="ARBA00023212"/>
    </source>
</evidence>
<dbReference type="GO" id="GO:0003777">
    <property type="term" value="F:microtubule motor activity"/>
    <property type="evidence" value="ECO:0007669"/>
    <property type="project" value="InterPro"/>
</dbReference>
<reference evidence="9 10" key="1">
    <citation type="submission" date="2023-10" db="EMBL/GenBank/DDBJ databases">
        <title>Draft genome sequence of Xylaria bambusicola isolate GMP-LS, the root and basal stem rot pathogen of sugarcane in Indonesia.</title>
        <authorList>
            <person name="Selvaraj P."/>
            <person name="Muralishankar V."/>
            <person name="Muruganantham S."/>
            <person name="Sp S."/>
            <person name="Haryani S."/>
            <person name="Lau K.J.X."/>
            <person name="Naqvi N.I."/>
        </authorList>
    </citation>
    <scope>NUCLEOTIDE SEQUENCE [LARGE SCALE GENOMIC DNA]</scope>
    <source>
        <strain evidence="9">GMP-LS</strain>
    </source>
</reference>
<evidence type="ECO:0000259" key="8">
    <source>
        <dbReference type="PROSITE" id="PS50067"/>
    </source>
</evidence>
<gene>
    <name evidence="9" type="ORF">RRF57_000775</name>
</gene>
<dbReference type="PANTHER" id="PTHR47971:SF8">
    <property type="entry name" value="KINESIN-LIKE PROTEIN"/>
    <property type="match status" value="1"/>
</dbReference>
<proteinExistence type="inferred from homology"/>
<feature type="domain" description="Kinesin motor" evidence="8">
    <location>
        <begin position="1"/>
        <end position="96"/>
    </location>
</feature>
<dbReference type="GO" id="GO:0007019">
    <property type="term" value="P:microtubule depolymerization"/>
    <property type="evidence" value="ECO:0007669"/>
    <property type="project" value="TreeGrafter"/>
</dbReference>
<sequence>MDLAGTEYHQEKGARQAQLPKQIPQERQEGHQINTDLLALKEVMRARATNQPRIPFQSSALTMVFHEHFLSSEKGNFAMVMTVSPAQEQYASRRIL</sequence>
<evidence type="ECO:0000256" key="7">
    <source>
        <dbReference type="SAM" id="MobiDB-lite"/>
    </source>
</evidence>
<dbReference type="AlphaFoldDB" id="A0AAN7UAE7"/>
<protein>
    <recommendedName>
        <fullName evidence="8">Kinesin motor domain-containing protein</fullName>
    </recommendedName>
</protein>
<keyword evidence="5" id="KW-0206">Cytoskeleton</keyword>
<dbReference type="EMBL" id="JAWHQM010000002">
    <property type="protein sequence ID" value="KAK5625059.1"/>
    <property type="molecule type" value="Genomic_DNA"/>
</dbReference>
<dbReference type="InterPro" id="IPR027417">
    <property type="entry name" value="P-loop_NTPase"/>
</dbReference>